<sequence length="542" mass="57064">MTEDGIVEVNDADQKCWFTAKVVDVNKDKVQVEFPAVKGGQPRRSWMSWNTVREVPPRGSFELKEGLPVEVLEQKEGEEPIWWEADIKQLKGDFAKVHYHCGNYPDDVVDIDTLRAAAPKTISKTLYAKHIMSLSDAKLRDWFTTQTKLIDDVRVKSQLLALVVDTSPKIAQLRLIGSEKSIAKAKMLLELHIKHQSEMHRISNERSMLSTKLEAEREKLSSGYRVEFPITRDVIGLVVGKSGKNIVDTQKATGVDRVEVDPSGPRVVIIGPTQEAVDAARELLEFVTVRVDVKPEQVGWLIGRAGKTFKDLQEKTKVTRLNVDKTMNQVVLVGTKSAVEAAQLYMDTHLQYLHAFDDAAAESDKLRRELRNMSVADDDGPGPSYGKGGKGKGLVKGHGGGGGGGRGGASAGTGAGAGAAASSTAAEVVPLSNGAGRGDGGGRGAGASRGRGRGKGSGAALASGVAVVGEPPPPAAAASPKSAPAPAPKAAAAEGDDGPLPQRPAKGRAPGGRASSGRGDGGRDRGRGRGRGAAPAPTAAAM</sequence>
<proteinExistence type="predicted"/>
<feature type="compositionally biased region" description="Low complexity" evidence="2">
    <location>
        <begin position="532"/>
        <end position="542"/>
    </location>
</feature>
<dbReference type="InterPro" id="IPR036612">
    <property type="entry name" value="KH_dom_type_1_sf"/>
</dbReference>
<dbReference type="PANTHER" id="PTHR10603:SF7">
    <property type="entry name" value="FRAGILE X MESSENGER RIBONUCLEOPROTEIN 1 HOMOLOG"/>
    <property type="match status" value="1"/>
</dbReference>
<dbReference type="SUPFAM" id="SSF54791">
    <property type="entry name" value="Eukaryotic type KH-domain (KH-domain type I)"/>
    <property type="match status" value="2"/>
</dbReference>
<dbReference type="GO" id="GO:0045727">
    <property type="term" value="P:positive regulation of translation"/>
    <property type="evidence" value="ECO:0007669"/>
    <property type="project" value="TreeGrafter"/>
</dbReference>
<dbReference type="PROSITE" id="PS50084">
    <property type="entry name" value="KH_TYPE_1"/>
    <property type="match status" value="2"/>
</dbReference>
<organism evidence="4">
    <name type="scientific">Haptolina ericina</name>
    <dbReference type="NCBI Taxonomy" id="156174"/>
    <lineage>
        <taxon>Eukaryota</taxon>
        <taxon>Haptista</taxon>
        <taxon>Haptophyta</taxon>
        <taxon>Prymnesiophyceae</taxon>
        <taxon>Prymnesiales</taxon>
        <taxon>Prymnesiaceae</taxon>
        <taxon>Haptolina</taxon>
    </lineage>
</organism>
<reference evidence="4" key="1">
    <citation type="submission" date="2021-01" db="EMBL/GenBank/DDBJ databases">
        <authorList>
            <person name="Corre E."/>
            <person name="Pelletier E."/>
            <person name="Niang G."/>
            <person name="Scheremetjew M."/>
            <person name="Finn R."/>
            <person name="Kale V."/>
            <person name="Holt S."/>
            <person name="Cochrane G."/>
            <person name="Meng A."/>
            <person name="Brown T."/>
            <person name="Cohen L."/>
        </authorList>
    </citation>
    <scope>NUCLEOTIDE SEQUENCE</scope>
    <source>
        <strain evidence="4">CCMP281</strain>
    </source>
</reference>
<dbReference type="GO" id="GO:0051028">
    <property type="term" value="P:mRNA transport"/>
    <property type="evidence" value="ECO:0007669"/>
    <property type="project" value="TreeGrafter"/>
</dbReference>
<dbReference type="Gene3D" id="3.30.1370.10">
    <property type="entry name" value="K Homology domain, type 1"/>
    <property type="match status" value="2"/>
</dbReference>
<dbReference type="GO" id="GO:0010494">
    <property type="term" value="C:cytoplasmic stress granule"/>
    <property type="evidence" value="ECO:0007669"/>
    <property type="project" value="TreeGrafter"/>
</dbReference>
<feature type="region of interest" description="Disordered" evidence="2">
    <location>
        <begin position="430"/>
        <end position="542"/>
    </location>
</feature>
<dbReference type="InterPro" id="IPR004087">
    <property type="entry name" value="KH_dom"/>
</dbReference>
<feature type="domain" description="K Homology" evidence="3">
    <location>
        <begin position="222"/>
        <end position="288"/>
    </location>
</feature>
<dbReference type="Gene3D" id="2.30.30.140">
    <property type="match status" value="1"/>
</dbReference>
<evidence type="ECO:0000259" key="3">
    <source>
        <dbReference type="SMART" id="SM00322"/>
    </source>
</evidence>
<keyword evidence="1" id="KW-0694">RNA-binding</keyword>
<dbReference type="Pfam" id="PF05641">
    <property type="entry name" value="Agenet"/>
    <property type="match status" value="1"/>
</dbReference>
<dbReference type="GO" id="GO:0048513">
    <property type="term" value="P:animal organ development"/>
    <property type="evidence" value="ECO:0007669"/>
    <property type="project" value="TreeGrafter"/>
</dbReference>
<feature type="compositionally biased region" description="Low complexity" evidence="2">
    <location>
        <begin position="503"/>
        <end position="517"/>
    </location>
</feature>
<feature type="domain" description="K Homology" evidence="3">
    <location>
        <begin position="289"/>
        <end position="351"/>
    </location>
</feature>
<evidence type="ECO:0000256" key="2">
    <source>
        <dbReference type="SAM" id="MobiDB-lite"/>
    </source>
</evidence>
<dbReference type="InterPro" id="IPR040148">
    <property type="entry name" value="FMR1"/>
</dbReference>
<dbReference type="CDD" id="cd00105">
    <property type="entry name" value="KH-I"/>
    <property type="match status" value="1"/>
</dbReference>
<name>A0A7S3BPL6_9EUKA</name>
<feature type="compositionally biased region" description="Low complexity" evidence="2">
    <location>
        <begin position="458"/>
        <end position="469"/>
    </location>
</feature>
<feature type="region of interest" description="Disordered" evidence="2">
    <location>
        <begin position="373"/>
        <end position="417"/>
    </location>
</feature>
<dbReference type="GO" id="GO:0005634">
    <property type="term" value="C:nucleus"/>
    <property type="evidence" value="ECO:0007669"/>
    <property type="project" value="TreeGrafter"/>
</dbReference>
<evidence type="ECO:0000256" key="1">
    <source>
        <dbReference type="PROSITE-ProRule" id="PRU00117"/>
    </source>
</evidence>
<dbReference type="Pfam" id="PF00013">
    <property type="entry name" value="KH_1"/>
    <property type="match status" value="2"/>
</dbReference>
<feature type="compositionally biased region" description="Gly residues" evidence="2">
    <location>
        <begin position="435"/>
        <end position="449"/>
    </location>
</feature>
<dbReference type="EMBL" id="HBHX01059627">
    <property type="protein sequence ID" value="CAE0139818.1"/>
    <property type="molecule type" value="Transcribed_RNA"/>
</dbReference>
<feature type="compositionally biased region" description="Gly residues" evidence="2">
    <location>
        <begin position="396"/>
        <end position="417"/>
    </location>
</feature>
<dbReference type="SMART" id="SM00322">
    <property type="entry name" value="KH"/>
    <property type="match status" value="2"/>
</dbReference>
<dbReference type="InterPro" id="IPR008395">
    <property type="entry name" value="Agenet-like_dom"/>
</dbReference>
<dbReference type="AlphaFoldDB" id="A0A7S3BPL6"/>
<dbReference type="GO" id="GO:0003730">
    <property type="term" value="F:mRNA 3'-UTR binding"/>
    <property type="evidence" value="ECO:0007669"/>
    <property type="project" value="TreeGrafter"/>
</dbReference>
<accession>A0A7S3BPL6</accession>
<dbReference type="InterPro" id="IPR004088">
    <property type="entry name" value="KH_dom_type_1"/>
</dbReference>
<dbReference type="GO" id="GO:0043488">
    <property type="term" value="P:regulation of mRNA stability"/>
    <property type="evidence" value="ECO:0007669"/>
    <property type="project" value="TreeGrafter"/>
</dbReference>
<feature type="compositionally biased region" description="Low complexity" evidence="2">
    <location>
        <begin position="476"/>
        <end position="493"/>
    </location>
</feature>
<evidence type="ECO:0000313" key="4">
    <source>
        <dbReference type="EMBL" id="CAE0139818.1"/>
    </source>
</evidence>
<dbReference type="PANTHER" id="PTHR10603">
    <property type="entry name" value="FRAGILE X MENTAL RETARDATION SYNDROME-RELATED PROTEIN"/>
    <property type="match status" value="1"/>
</dbReference>
<protein>
    <recommendedName>
        <fullName evidence="3">K Homology domain-containing protein</fullName>
    </recommendedName>
</protein>
<dbReference type="GO" id="GO:0045182">
    <property type="term" value="F:translation regulator activity"/>
    <property type="evidence" value="ECO:0007669"/>
    <property type="project" value="TreeGrafter"/>
</dbReference>
<gene>
    <name evidence="4" type="ORF">HERI1096_LOCUS32959</name>
</gene>